<keyword evidence="2" id="KW-0378">Hydrolase</keyword>
<dbReference type="PANTHER" id="PTHR14209">
    <property type="entry name" value="ISOAMYL ACETATE-HYDROLYZING ESTERASE 1"/>
    <property type="match status" value="1"/>
</dbReference>
<keyword evidence="3" id="KW-1185">Reference proteome</keyword>
<feature type="domain" description="SGNH hydrolase-type esterase" evidence="1">
    <location>
        <begin position="11"/>
        <end position="205"/>
    </location>
</feature>
<dbReference type="CDD" id="cd01838">
    <property type="entry name" value="Isoamyl_acetate_hydrolase_like"/>
    <property type="match status" value="1"/>
</dbReference>
<organism evidence="2 3">
    <name type="scientific">Lactarius akahatsu</name>
    <dbReference type="NCBI Taxonomy" id="416441"/>
    <lineage>
        <taxon>Eukaryota</taxon>
        <taxon>Fungi</taxon>
        <taxon>Dikarya</taxon>
        <taxon>Basidiomycota</taxon>
        <taxon>Agaricomycotina</taxon>
        <taxon>Agaricomycetes</taxon>
        <taxon>Russulales</taxon>
        <taxon>Russulaceae</taxon>
        <taxon>Lactarius</taxon>
    </lineage>
</organism>
<dbReference type="SUPFAM" id="SSF52266">
    <property type="entry name" value="SGNH hydrolase"/>
    <property type="match status" value="1"/>
</dbReference>
<dbReference type="InterPro" id="IPR036514">
    <property type="entry name" value="SGNH_hydro_sf"/>
</dbReference>
<evidence type="ECO:0000313" key="2">
    <source>
        <dbReference type="EMBL" id="KAH9001547.1"/>
    </source>
</evidence>
<protein>
    <submittedName>
        <fullName evidence="2">SGNH hydrolase</fullName>
    </submittedName>
</protein>
<reference evidence="2" key="1">
    <citation type="submission" date="2022-01" db="EMBL/GenBank/DDBJ databases">
        <title>Comparative genomics reveals a dynamic genome evolution in the ectomycorrhizal milk-cap (Lactarius) mushrooms.</title>
        <authorList>
            <consortium name="DOE Joint Genome Institute"/>
            <person name="Lebreton A."/>
            <person name="Tang N."/>
            <person name="Kuo A."/>
            <person name="LaButti K."/>
            <person name="Drula E."/>
            <person name="Barry K."/>
            <person name="Clum A."/>
            <person name="Lipzen A."/>
            <person name="Mousain D."/>
            <person name="Ng V."/>
            <person name="Wang R."/>
            <person name="Wang X."/>
            <person name="Dai Y."/>
            <person name="Henrissat B."/>
            <person name="Grigoriev I.V."/>
            <person name="Guerin-Laguette A."/>
            <person name="Yu F."/>
            <person name="Martin F.M."/>
        </authorList>
    </citation>
    <scope>NUCLEOTIDE SEQUENCE</scope>
    <source>
        <strain evidence="2">QP</strain>
    </source>
</reference>
<dbReference type="Pfam" id="PF13472">
    <property type="entry name" value="Lipase_GDSL_2"/>
    <property type="match status" value="1"/>
</dbReference>
<dbReference type="PANTHER" id="PTHR14209:SF19">
    <property type="entry name" value="ISOAMYL ACETATE-HYDROLYZING ESTERASE 1 HOMOLOG"/>
    <property type="match status" value="1"/>
</dbReference>
<dbReference type="InterPro" id="IPR045136">
    <property type="entry name" value="Iah1-like"/>
</dbReference>
<proteinExistence type="predicted"/>
<gene>
    <name evidence="2" type="ORF">EDB92DRAFT_1788087</name>
</gene>
<dbReference type="Proteomes" id="UP001201163">
    <property type="component" value="Unassembled WGS sequence"/>
</dbReference>
<dbReference type="AlphaFoldDB" id="A0AAD4LS49"/>
<dbReference type="Gene3D" id="3.40.50.1110">
    <property type="entry name" value="SGNH hydrolase"/>
    <property type="match status" value="1"/>
</dbReference>
<comment type="caution">
    <text evidence="2">The sequence shown here is derived from an EMBL/GenBank/DDBJ whole genome shotgun (WGS) entry which is preliminary data.</text>
</comment>
<accession>A0AAD4LS49</accession>
<dbReference type="InterPro" id="IPR013830">
    <property type="entry name" value="SGNH_hydro"/>
</dbReference>
<evidence type="ECO:0000259" key="1">
    <source>
        <dbReference type="Pfam" id="PF13472"/>
    </source>
</evidence>
<name>A0AAD4LS49_9AGAM</name>
<dbReference type="GO" id="GO:0016787">
    <property type="term" value="F:hydrolase activity"/>
    <property type="evidence" value="ECO:0007669"/>
    <property type="project" value="UniProtKB-KW"/>
</dbReference>
<evidence type="ECO:0000313" key="3">
    <source>
        <dbReference type="Proteomes" id="UP001201163"/>
    </source>
</evidence>
<sequence>MATHYQDTIVLFGDSLTQMGWDPELGGIGARIADLYARKLDVLNRGYSGYNTDWALPLLKQIIVKREFQPHAARVRLLTIWFGANDACLPEFRQHVPISRFSENLTTMIRAIREPESPWYSPEMRVFLITPPPIHIPSMRADLKPTRTFDTTESYAREVRNVGKREGVPVVDAWSRIWEAAKKDREAVKAFFTDGLHLNEAGYKVVFSALAETLTQNYPELGPENLRSVFPLWDYFHSHTVEEFESENWLDKKSRAEE</sequence>
<dbReference type="EMBL" id="JAKELL010000001">
    <property type="protein sequence ID" value="KAH9001547.1"/>
    <property type="molecule type" value="Genomic_DNA"/>
</dbReference>